<evidence type="ECO:0000313" key="3">
    <source>
        <dbReference type="Proteomes" id="UP001519460"/>
    </source>
</evidence>
<protein>
    <submittedName>
        <fullName evidence="2">Uncharacterized protein</fullName>
    </submittedName>
</protein>
<name>A0ABD0L1H9_9CAEN</name>
<comment type="caution">
    <text evidence="2">The sequence shown here is derived from an EMBL/GenBank/DDBJ whole genome shotgun (WGS) entry which is preliminary data.</text>
</comment>
<accession>A0ABD0L1H9</accession>
<dbReference type="AlphaFoldDB" id="A0ABD0L1H9"/>
<dbReference type="Proteomes" id="UP001519460">
    <property type="component" value="Unassembled WGS sequence"/>
</dbReference>
<sequence length="66" mass="7416">IPVSSQTGKREDDRPRPPGKAVYARVTCCDENFSHHQRAMSGKEPETCQGNPHSSRVIRQKSHTND</sequence>
<feature type="compositionally biased region" description="Basic residues" evidence="1">
    <location>
        <begin position="56"/>
        <end position="66"/>
    </location>
</feature>
<dbReference type="EMBL" id="JACVVK020000094">
    <property type="protein sequence ID" value="KAK7493364.1"/>
    <property type="molecule type" value="Genomic_DNA"/>
</dbReference>
<evidence type="ECO:0000313" key="2">
    <source>
        <dbReference type="EMBL" id="KAK7493364.1"/>
    </source>
</evidence>
<feature type="region of interest" description="Disordered" evidence="1">
    <location>
        <begin position="37"/>
        <end position="66"/>
    </location>
</feature>
<organism evidence="2 3">
    <name type="scientific">Batillaria attramentaria</name>
    <dbReference type="NCBI Taxonomy" id="370345"/>
    <lineage>
        <taxon>Eukaryota</taxon>
        <taxon>Metazoa</taxon>
        <taxon>Spiralia</taxon>
        <taxon>Lophotrochozoa</taxon>
        <taxon>Mollusca</taxon>
        <taxon>Gastropoda</taxon>
        <taxon>Caenogastropoda</taxon>
        <taxon>Sorbeoconcha</taxon>
        <taxon>Cerithioidea</taxon>
        <taxon>Batillariidae</taxon>
        <taxon>Batillaria</taxon>
    </lineage>
</organism>
<proteinExistence type="predicted"/>
<feature type="non-terminal residue" evidence="2">
    <location>
        <position position="1"/>
    </location>
</feature>
<gene>
    <name evidence="2" type="ORF">BaRGS_00015490</name>
</gene>
<keyword evidence="3" id="KW-1185">Reference proteome</keyword>
<reference evidence="2 3" key="1">
    <citation type="journal article" date="2023" name="Sci. Data">
        <title>Genome assembly of the Korean intertidal mud-creeper Batillaria attramentaria.</title>
        <authorList>
            <person name="Patra A.K."/>
            <person name="Ho P.T."/>
            <person name="Jun S."/>
            <person name="Lee S.J."/>
            <person name="Kim Y."/>
            <person name="Won Y.J."/>
        </authorList>
    </citation>
    <scope>NUCLEOTIDE SEQUENCE [LARGE SCALE GENOMIC DNA]</scope>
    <source>
        <strain evidence="2">Wonlab-2016</strain>
    </source>
</reference>
<feature type="region of interest" description="Disordered" evidence="1">
    <location>
        <begin position="1"/>
        <end position="20"/>
    </location>
</feature>
<evidence type="ECO:0000256" key="1">
    <source>
        <dbReference type="SAM" id="MobiDB-lite"/>
    </source>
</evidence>